<dbReference type="OrthoDB" id="915634at2"/>
<accession>A0A4Y8SGZ1</accession>
<dbReference type="RefSeq" id="WP_133230716.1">
    <property type="nucleotide sequence ID" value="NZ_SOZE01000009.1"/>
</dbReference>
<evidence type="ECO:0000313" key="2">
    <source>
        <dbReference type="EMBL" id="TFF37686.1"/>
    </source>
</evidence>
<gene>
    <name evidence="2" type="ORF">E2R66_10990</name>
</gene>
<protein>
    <recommendedName>
        <fullName evidence="1">MobA/VirD2-like nuclease domain-containing protein</fullName>
    </recommendedName>
</protein>
<reference evidence="2 3" key="1">
    <citation type="journal article" date="2017" name="Int. J. Syst. Evol. Microbiol.">
        <title>Mucilaginibacterpsychrotolerans sp. nov., isolated from peatlands.</title>
        <authorList>
            <person name="Deng Y."/>
            <person name="Shen L."/>
            <person name="Xu B."/>
            <person name="Liu Y."/>
            <person name="Gu Z."/>
            <person name="Liu H."/>
            <person name="Zhou Y."/>
        </authorList>
    </citation>
    <scope>NUCLEOTIDE SEQUENCE [LARGE SCALE GENOMIC DNA]</scope>
    <source>
        <strain evidence="2 3">NH7-4</strain>
    </source>
</reference>
<keyword evidence="3" id="KW-1185">Reference proteome</keyword>
<dbReference type="AlphaFoldDB" id="A0A4Y8SGZ1"/>
<sequence>MIAHILKKPSITFAGVQYNTNKVDRNTGELMLIANFGPLQALNNPRPQDLVNYLQVLAAQHRNKGLKNTQFHAVISANGRNYNKHELTKAAVMWLKEMKYGEQPYLIVFHKDTENHHLHVVSSRVDRQGKLIDRDYEHVRSVRSLDKVLGYTFALQYQFSTKAQFYLILENQGYLGRDYLHEKKLASKIAGYVPDKTRMAELKELFLKERHDPAFIQRMHDRYQVDIILHGADGKKPYGYTVIDHATKRVLKGSEILSLKYLLDENIEYIPPKQRDLITLSDLNKDDSLTYSYEYQSEPVHIQPVMIADDIDDQQVLGMKRRRQKKARTNTR</sequence>
<proteinExistence type="predicted"/>
<dbReference type="Proteomes" id="UP000297540">
    <property type="component" value="Unassembled WGS sequence"/>
</dbReference>
<evidence type="ECO:0000313" key="3">
    <source>
        <dbReference type="Proteomes" id="UP000297540"/>
    </source>
</evidence>
<name>A0A4Y8SGZ1_9SPHI</name>
<dbReference type="InterPro" id="IPR005094">
    <property type="entry name" value="Endonuclease_MobA/VirD2"/>
</dbReference>
<feature type="domain" description="MobA/VirD2-like nuclease" evidence="1">
    <location>
        <begin position="55"/>
        <end position="144"/>
    </location>
</feature>
<dbReference type="Pfam" id="PF03432">
    <property type="entry name" value="Relaxase"/>
    <property type="match status" value="1"/>
</dbReference>
<comment type="caution">
    <text evidence="2">The sequence shown here is derived from an EMBL/GenBank/DDBJ whole genome shotgun (WGS) entry which is preliminary data.</text>
</comment>
<organism evidence="2 3">
    <name type="scientific">Mucilaginibacter psychrotolerans</name>
    <dbReference type="NCBI Taxonomy" id="1524096"/>
    <lineage>
        <taxon>Bacteria</taxon>
        <taxon>Pseudomonadati</taxon>
        <taxon>Bacteroidota</taxon>
        <taxon>Sphingobacteriia</taxon>
        <taxon>Sphingobacteriales</taxon>
        <taxon>Sphingobacteriaceae</taxon>
        <taxon>Mucilaginibacter</taxon>
    </lineage>
</organism>
<evidence type="ECO:0000259" key="1">
    <source>
        <dbReference type="Pfam" id="PF03432"/>
    </source>
</evidence>
<dbReference type="EMBL" id="SOZE01000009">
    <property type="protein sequence ID" value="TFF37686.1"/>
    <property type="molecule type" value="Genomic_DNA"/>
</dbReference>